<evidence type="ECO:0000313" key="1">
    <source>
        <dbReference type="EMBL" id="WMV49552.1"/>
    </source>
</evidence>
<evidence type="ECO:0008006" key="3">
    <source>
        <dbReference type="Google" id="ProtNLM"/>
    </source>
</evidence>
<evidence type="ECO:0000313" key="2">
    <source>
        <dbReference type="Proteomes" id="UP001234989"/>
    </source>
</evidence>
<dbReference type="PANTHER" id="PTHR46148:SF56">
    <property type="entry name" value="RETROTRANSPOSON PROTEIN"/>
    <property type="match status" value="1"/>
</dbReference>
<gene>
    <name evidence="1" type="ORF">MTR67_042937</name>
</gene>
<dbReference type="AlphaFoldDB" id="A0AAF0UNI6"/>
<sequence length="64" mass="7431">MKDNLTYEEVPVEILDCQVRRLRNKEVASVKILWRSQFVDGANWEAKAAMIGKYPHFIFSSIST</sequence>
<dbReference type="EMBL" id="CP133621">
    <property type="protein sequence ID" value="WMV49552.1"/>
    <property type="molecule type" value="Genomic_DNA"/>
</dbReference>
<dbReference type="Proteomes" id="UP001234989">
    <property type="component" value="Chromosome 10"/>
</dbReference>
<accession>A0AAF0UNI6</accession>
<proteinExistence type="predicted"/>
<keyword evidence="2" id="KW-1185">Reference proteome</keyword>
<reference evidence="1" key="1">
    <citation type="submission" date="2023-08" db="EMBL/GenBank/DDBJ databases">
        <title>A de novo genome assembly of Solanum verrucosum Schlechtendal, a Mexican diploid species geographically isolated from the other diploid A-genome species in potato relatives.</title>
        <authorList>
            <person name="Hosaka K."/>
        </authorList>
    </citation>
    <scope>NUCLEOTIDE SEQUENCE</scope>
    <source>
        <tissue evidence="1">Young leaves</tissue>
    </source>
</reference>
<dbReference type="PANTHER" id="PTHR46148">
    <property type="entry name" value="CHROMO DOMAIN-CONTAINING PROTEIN"/>
    <property type="match status" value="1"/>
</dbReference>
<organism evidence="1 2">
    <name type="scientific">Solanum verrucosum</name>
    <dbReference type="NCBI Taxonomy" id="315347"/>
    <lineage>
        <taxon>Eukaryota</taxon>
        <taxon>Viridiplantae</taxon>
        <taxon>Streptophyta</taxon>
        <taxon>Embryophyta</taxon>
        <taxon>Tracheophyta</taxon>
        <taxon>Spermatophyta</taxon>
        <taxon>Magnoliopsida</taxon>
        <taxon>eudicotyledons</taxon>
        <taxon>Gunneridae</taxon>
        <taxon>Pentapetalae</taxon>
        <taxon>asterids</taxon>
        <taxon>lamiids</taxon>
        <taxon>Solanales</taxon>
        <taxon>Solanaceae</taxon>
        <taxon>Solanoideae</taxon>
        <taxon>Solaneae</taxon>
        <taxon>Solanum</taxon>
    </lineage>
</organism>
<protein>
    <recommendedName>
        <fullName evidence="3">Chromo domain-containing protein</fullName>
    </recommendedName>
</protein>
<name>A0AAF0UNI6_SOLVR</name>